<proteinExistence type="evidence at transcript level"/>
<reference evidence="7" key="1">
    <citation type="journal article" date="2017" name="Genome Biol. Evol.">
        <title>Divergence of the Venom Exogene Repertoire in Two Sister Species of Turriconus.</title>
        <authorList>
            <person name="Li Q."/>
            <person name="Barghi N."/>
            <person name="Lu A."/>
            <person name="Fedosov A.E."/>
            <person name="Bandyopadhyay P.K."/>
            <person name="Lluisma A.O."/>
            <person name="Concepcion G.P."/>
            <person name="Yandell M."/>
            <person name="Olivera B.M."/>
            <person name="Safavi-Hemami H."/>
        </authorList>
    </citation>
    <scope>NUCLEOTIDE SEQUENCE</scope>
    <source>
        <strain evidence="6">T_Amz5.15</strain>
        <strain evidence="7">T_Amz5.15ii</strain>
    </source>
</reference>
<evidence type="ECO:0000313" key="6">
    <source>
        <dbReference type="EMBL" id="ATF27537.1"/>
    </source>
</evidence>
<dbReference type="GO" id="GO:0090729">
    <property type="term" value="F:toxin activity"/>
    <property type="evidence" value="ECO:0007669"/>
    <property type="project" value="UniProtKB-UniRule"/>
</dbReference>
<dbReference type="AlphaFoldDB" id="A0A291C262"/>
<evidence type="ECO:0000313" key="7">
    <source>
        <dbReference type="EMBL" id="ATF27538.1"/>
    </source>
</evidence>
<dbReference type="EMBL" id="MF576703">
    <property type="protein sequence ID" value="ATF27537.1"/>
    <property type="molecule type" value="mRNA"/>
</dbReference>
<dbReference type="GO" id="GO:0005576">
    <property type="term" value="C:extracellular region"/>
    <property type="evidence" value="ECO:0007669"/>
    <property type="project" value="UniProtKB-SubCell"/>
</dbReference>
<comment type="similarity">
    <text evidence="5">Belongs to the conotoxin T superfamily.</text>
</comment>
<sequence>MRCLPVFIILLLLIPSAPGVDVQPKTKNSVTLTSLRNFPEKTLKRLQSQTQCCIQRRSCCDD</sequence>
<dbReference type="Pfam" id="PF16981">
    <property type="entry name" value="Chi-conotoxin"/>
    <property type="match status" value="1"/>
</dbReference>
<reference evidence="7" key="2">
    <citation type="submission" date="2017-07" db="EMBL/GenBank/DDBJ databases">
        <authorList>
            <person name="Sun Z.S."/>
            <person name="Albrecht U."/>
            <person name="Echele G."/>
            <person name="Lee C.C."/>
        </authorList>
    </citation>
    <scope>NUCLEOTIDE SEQUENCE</scope>
    <source>
        <strain evidence="6">T_Amz5.15</strain>
        <strain evidence="7">T_Amz5.15ii</strain>
    </source>
</reference>
<protein>
    <recommendedName>
        <fullName evidence="5">Conotoxin</fullName>
    </recommendedName>
</protein>
<keyword evidence="4 5" id="KW-0732">Signal</keyword>
<evidence type="ECO:0000256" key="2">
    <source>
        <dbReference type="ARBA" id="ARBA00022525"/>
    </source>
</evidence>
<evidence type="ECO:0000256" key="4">
    <source>
        <dbReference type="ARBA" id="ARBA00022729"/>
    </source>
</evidence>
<comment type="subcellular location">
    <subcellularLocation>
        <location evidence="1 5">Secreted</location>
    </subcellularLocation>
</comment>
<organism evidence="7">
    <name type="scientific">Conus andremenezi</name>
    <dbReference type="NCBI Taxonomy" id="1077466"/>
    <lineage>
        <taxon>Eukaryota</taxon>
        <taxon>Metazoa</taxon>
        <taxon>Spiralia</taxon>
        <taxon>Lophotrochozoa</taxon>
        <taxon>Mollusca</taxon>
        <taxon>Gastropoda</taxon>
        <taxon>Caenogastropoda</taxon>
        <taxon>Neogastropoda</taxon>
        <taxon>Conoidea</taxon>
        <taxon>Conidae</taxon>
        <taxon>Conus</taxon>
        <taxon>Turriconus</taxon>
    </lineage>
</organism>
<keyword evidence="3 5" id="KW-0800">Toxin</keyword>
<dbReference type="InterPro" id="IPR031565">
    <property type="entry name" value="T-conotoxin"/>
</dbReference>
<feature type="chain" id="PRO_5015077707" description="Conotoxin" evidence="5">
    <location>
        <begin position="20"/>
        <end position="62"/>
    </location>
</feature>
<keyword evidence="2 5" id="KW-0964">Secreted</keyword>
<evidence type="ECO:0000256" key="5">
    <source>
        <dbReference type="RuleBase" id="RU367125"/>
    </source>
</evidence>
<evidence type="ECO:0000256" key="1">
    <source>
        <dbReference type="ARBA" id="ARBA00004613"/>
    </source>
</evidence>
<name>A0A291C262_9COND</name>
<dbReference type="EMBL" id="MF576704">
    <property type="protein sequence ID" value="ATF27538.1"/>
    <property type="molecule type" value="mRNA"/>
</dbReference>
<evidence type="ECO:0000256" key="3">
    <source>
        <dbReference type="ARBA" id="ARBA00022656"/>
    </source>
</evidence>
<accession>A0A291C262</accession>
<feature type="signal peptide" evidence="5">
    <location>
        <begin position="1"/>
        <end position="19"/>
    </location>
</feature>